<proteinExistence type="predicted"/>
<dbReference type="EMBL" id="ML977869">
    <property type="protein sequence ID" value="KAF1992684.1"/>
    <property type="molecule type" value="Genomic_DNA"/>
</dbReference>
<dbReference type="Proteomes" id="UP000799779">
    <property type="component" value="Unassembled WGS sequence"/>
</dbReference>
<name>A0A6A5VUK3_9PLEO</name>
<protein>
    <submittedName>
        <fullName evidence="2">Uncharacterized protein</fullName>
    </submittedName>
</protein>
<reference evidence="2" key="1">
    <citation type="journal article" date="2020" name="Stud. Mycol.">
        <title>101 Dothideomycetes genomes: a test case for predicting lifestyles and emergence of pathogens.</title>
        <authorList>
            <person name="Haridas S."/>
            <person name="Albert R."/>
            <person name="Binder M."/>
            <person name="Bloem J."/>
            <person name="Labutti K."/>
            <person name="Salamov A."/>
            <person name="Andreopoulos B."/>
            <person name="Baker S."/>
            <person name="Barry K."/>
            <person name="Bills G."/>
            <person name="Bluhm B."/>
            <person name="Cannon C."/>
            <person name="Castanera R."/>
            <person name="Culley D."/>
            <person name="Daum C."/>
            <person name="Ezra D."/>
            <person name="Gonzalez J."/>
            <person name="Henrissat B."/>
            <person name="Kuo A."/>
            <person name="Liang C."/>
            <person name="Lipzen A."/>
            <person name="Lutzoni F."/>
            <person name="Magnuson J."/>
            <person name="Mondo S."/>
            <person name="Nolan M."/>
            <person name="Ohm R."/>
            <person name="Pangilinan J."/>
            <person name="Park H.-J."/>
            <person name="Ramirez L."/>
            <person name="Alfaro M."/>
            <person name="Sun H."/>
            <person name="Tritt A."/>
            <person name="Yoshinaga Y."/>
            <person name="Zwiers L.-H."/>
            <person name="Turgeon B."/>
            <person name="Goodwin S."/>
            <person name="Spatafora J."/>
            <person name="Crous P."/>
            <person name="Grigoriev I."/>
        </authorList>
    </citation>
    <scope>NUCLEOTIDE SEQUENCE</scope>
    <source>
        <strain evidence="2">CBS 123094</strain>
    </source>
</reference>
<gene>
    <name evidence="2" type="ORF">P154DRAFT_528295</name>
</gene>
<dbReference type="AlphaFoldDB" id="A0A6A5VUK3"/>
<evidence type="ECO:0000313" key="2">
    <source>
        <dbReference type="EMBL" id="KAF1992684.1"/>
    </source>
</evidence>
<sequence>MALGASKISKYYIDVALLKDHAAQLSDKKPSNYRLSPEQDLALERYLDAIDAIGYGIHRSIELYNVFIPNTNNCKLVTLVEYISANGASITPIRCSLAPFKLDTILSQLKWQEDCSDDERKYSPILLLAAVKRTITLEIPSSPPLAALLLTLMPIASFHRVKINLVVLHKHLPYKVAASVIKHQRRVSALAYTVEGLKRELCCTEAAKIAKDKHHHYKRRTLDVKGSLIYSQDARHISELTAQKLRKITTITNKYKRVLPSIYNYSRKYCKRAVHAKDNKAYNTKAISHLNYLERPYTSQLHDTTNNCTYTVQVAREAQRLIDPYLKLVAQLEQQRKEQAQLQADPQTQSLYIKAENESQELPTQEPVEMEDEMDKMSHKDSNLESLTAAEYLQND</sequence>
<accession>A0A6A5VUK3</accession>
<keyword evidence="3" id="KW-1185">Reference proteome</keyword>
<feature type="region of interest" description="Disordered" evidence="1">
    <location>
        <begin position="351"/>
        <end position="396"/>
    </location>
</feature>
<evidence type="ECO:0000256" key="1">
    <source>
        <dbReference type="SAM" id="MobiDB-lite"/>
    </source>
</evidence>
<organism evidence="2 3">
    <name type="scientific">Amniculicola lignicola CBS 123094</name>
    <dbReference type="NCBI Taxonomy" id="1392246"/>
    <lineage>
        <taxon>Eukaryota</taxon>
        <taxon>Fungi</taxon>
        <taxon>Dikarya</taxon>
        <taxon>Ascomycota</taxon>
        <taxon>Pezizomycotina</taxon>
        <taxon>Dothideomycetes</taxon>
        <taxon>Pleosporomycetidae</taxon>
        <taxon>Pleosporales</taxon>
        <taxon>Amniculicolaceae</taxon>
        <taxon>Amniculicola</taxon>
    </lineage>
</organism>
<dbReference type="OrthoDB" id="3807483at2759"/>
<evidence type="ECO:0000313" key="3">
    <source>
        <dbReference type="Proteomes" id="UP000799779"/>
    </source>
</evidence>